<feature type="domain" description="FAD-binding" evidence="4">
    <location>
        <begin position="14"/>
        <end position="361"/>
    </location>
</feature>
<accession>A0ABU6M3V3</accession>
<reference evidence="5 6" key="1">
    <citation type="submission" date="2024-01" db="EMBL/GenBank/DDBJ databases">
        <title>Genome analysis.</title>
        <authorList>
            <person name="Zhang K."/>
        </authorList>
    </citation>
    <scope>NUCLEOTIDE SEQUENCE [LARGE SCALE GENOMIC DNA]</scope>
    <source>
        <strain evidence="5 6">CGMCC 4.1753</strain>
    </source>
</reference>
<gene>
    <name evidence="5" type="ORF">RFN57_25115</name>
</gene>
<dbReference type="Gene3D" id="3.40.30.120">
    <property type="match status" value="1"/>
</dbReference>
<evidence type="ECO:0000256" key="2">
    <source>
        <dbReference type="ARBA" id="ARBA00022630"/>
    </source>
</evidence>
<evidence type="ECO:0000256" key="1">
    <source>
        <dbReference type="ARBA" id="ARBA00001974"/>
    </source>
</evidence>
<dbReference type="PANTHER" id="PTHR43004">
    <property type="entry name" value="TRK SYSTEM POTASSIUM UPTAKE PROTEIN"/>
    <property type="match status" value="1"/>
</dbReference>
<dbReference type="Proteomes" id="UP001353952">
    <property type="component" value="Unassembled WGS sequence"/>
</dbReference>
<keyword evidence="2" id="KW-0285">Flavoprotein</keyword>
<organism evidence="5 6">
    <name type="scientific">Streptomyces violaceochromogenes</name>
    <dbReference type="NCBI Taxonomy" id="67377"/>
    <lineage>
        <taxon>Bacteria</taxon>
        <taxon>Bacillati</taxon>
        <taxon>Actinomycetota</taxon>
        <taxon>Actinomycetes</taxon>
        <taxon>Kitasatosporales</taxon>
        <taxon>Streptomycetaceae</taxon>
        <taxon>Streptomyces</taxon>
    </lineage>
</organism>
<dbReference type="EMBL" id="JAYXNZ010000002">
    <property type="protein sequence ID" value="MEC7055537.1"/>
    <property type="molecule type" value="Genomic_DNA"/>
</dbReference>
<name>A0ABU6M3V3_9ACTN</name>
<evidence type="ECO:0000259" key="4">
    <source>
        <dbReference type="Pfam" id="PF01494"/>
    </source>
</evidence>
<dbReference type="InterPro" id="IPR036188">
    <property type="entry name" value="FAD/NAD-bd_sf"/>
</dbReference>
<sequence>MTSASEPSGPSGSAPVLIVGGSLVGLSTAVFLARHGVRCTLVERHPGTSVHPRAVGYYPRTGELLRQAGVEDAAVREASGFATHRTRAGVTSLAGEVLFSKEELEGDDDLGDLTPSRLLLLPQDRLEPLLRDRAVELGADLRFGTELVSFAEDPEGVTAVLDDGTGGTRTFRSSYLVACDGPRSTVREALKVPRQGRGVLSRHVSIAFGADLRPVLGDRRYSVVHVKNPQVTGILVHDDTLTGGTLIVGYRPEDGESLEDFTDDRCAELVGAAVGAPGVEVTIRSRFPWDMAEQVAESFVHGRVLLAGDAAHVVPPTGGYGANTGIADAHNLAWKLALVAAGVAGPGLVETYDAERRPVAVYTAEQGSLQLALRSGTATPEQQAAVADAVTVTSGQAYRSTAVVGEPDGADLPVASDPRELRGAPGTRAPYVELLRGGETVSTLDLFGRDFVLLTGEHGREWISAAVSASAGLGLKITARRVVPGTDAGAGTLADPDGDWSERYGGLRPEGAVLVRPDGVVAWRSPGADPGGEETAVLAAVLRSVLARESRTGGR</sequence>
<dbReference type="PANTHER" id="PTHR43004:SF19">
    <property type="entry name" value="BINDING MONOOXYGENASE, PUTATIVE (JCVI)-RELATED"/>
    <property type="match status" value="1"/>
</dbReference>
<comment type="caution">
    <text evidence="5">The sequence shown here is derived from an EMBL/GenBank/DDBJ whole genome shotgun (WGS) entry which is preliminary data.</text>
</comment>
<dbReference type="Pfam" id="PF01494">
    <property type="entry name" value="FAD_binding_3"/>
    <property type="match status" value="1"/>
</dbReference>
<evidence type="ECO:0000256" key="3">
    <source>
        <dbReference type="ARBA" id="ARBA00022827"/>
    </source>
</evidence>
<protein>
    <submittedName>
        <fullName evidence="5">FAD-dependent oxidoreductase</fullName>
    </submittedName>
</protein>
<dbReference type="Gene3D" id="3.50.50.60">
    <property type="entry name" value="FAD/NAD(P)-binding domain"/>
    <property type="match status" value="1"/>
</dbReference>
<keyword evidence="3" id="KW-0274">FAD</keyword>
<evidence type="ECO:0000313" key="5">
    <source>
        <dbReference type="EMBL" id="MEC7055537.1"/>
    </source>
</evidence>
<dbReference type="Pfam" id="PF21274">
    <property type="entry name" value="Rng_hyd_C"/>
    <property type="match status" value="1"/>
</dbReference>
<dbReference type="InterPro" id="IPR002938">
    <property type="entry name" value="FAD-bd"/>
</dbReference>
<keyword evidence="6" id="KW-1185">Reference proteome</keyword>
<dbReference type="SUPFAM" id="SSF51905">
    <property type="entry name" value="FAD/NAD(P)-binding domain"/>
    <property type="match status" value="1"/>
</dbReference>
<evidence type="ECO:0000313" key="6">
    <source>
        <dbReference type="Proteomes" id="UP001353952"/>
    </source>
</evidence>
<dbReference type="InterPro" id="IPR050641">
    <property type="entry name" value="RIFMO-like"/>
</dbReference>
<dbReference type="Gene3D" id="3.30.9.10">
    <property type="entry name" value="D-Amino Acid Oxidase, subunit A, domain 2"/>
    <property type="match status" value="1"/>
</dbReference>
<comment type="cofactor">
    <cofactor evidence="1">
        <name>FAD</name>
        <dbReference type="ChEBI" id="CHEBI:57692"/>
    </cofactor>
</comment>
<dbReference type="RefSeq" id="WP_191846738.1">
    <property type="nucleotide sequence ID" value="NZ_BMUO01000004.1"/>
</dbReference>
<proteinExistence type="predicted"/>
<dbReference type="PRINTS" id="PR00420">
    <property type="entry name" value="RNGMNOXGNASE"/>
</dbReference>